<reference evidence="3" key="1">
    <citation type="submission" date="2023-07" db="EMBL/GenBank/DDBJ databases">
        <title>Draft genome sequence of Agarivorans aestuarii strain ZMCS4, a CAZymes producing bacteria isolated from the marine brown algae Clodostephus spongiosus.</title>
        <authorList>
            <person name="Lorente B."/>
            <person name="Cabral C."/>
            <person name="Frias J."/>
            <person name="Faria J."/>
            <person name="Toubarro D."/>
        </authorList>
    </citation>
    <scope>NUCLEOTIDE SEQUENCE [LARGE SCALE GENOMIC DNA]</scope>
    <source>
        <strain evidence="3">ZMCS4</strain>
    </source>
</reference>
<dbReference type="EMBL" id="JAYDYW010000006">
    <property type="protein sequence ID" value="MEE1674097.1"/>
    <property type="molecule type" value="Genomic_DNA"/>
</dbReference>
<feature type="signal peptide" evidence="1">
    <location>
        <begin position="1"/>
        <end position="20"/>
    </location>
</feature>
<name>A0ABU7G3Y4_9ALTE</name>
<evidence type="ECO:0000313" key="3">
    <source>
        <dbReference type="Proteomes" id="UP001310248"/>
    </source>
</evidence>
<dbReference type="RefSeq" id="WP_329775279.1">
    <property type="nucleotide sequence ID" value="NZ_JAYDYW010000006.1"/>
</dbReference>
<dbReference type="Proteomes" id="UP001310248">
    <property type="component" value="Unassembled WGS sequence"/>
</dbReference>
<organism evidence="2 3">
    <name type="scientific">Agarivorans aestuarii</name>
    <dbReference type="NCBI Taxonomy" id="1563703"/>
    <lineage>
        <taxon>Bacteria</taxon>
        <taxon>Pseudomonadati</taxon>
        <taxon>Pseudomonadota</taxon>
        <taxon>Gammaproteobacteria</taxon>
        <taxon>Alteromonadales</taxon>
        <taxon>Alteromonadaceae</taxon>
        <taxon>Agarivorans</taxon>
    </lineage>
</organism>
<dbReference type="Pfam" id="PF09839">
    <property type="entry name" value="DUF2066"/>
    <property type="match status" value="1"/>
</dbReference>
<protein>
    <submittedName>
        <fullName evidence="2">DUF2066 domain-containing protein</fullName>
    </submittedName>
</protein>
<keyword evidence="1" id="KW-0732">Signal</keyword>
<sequence length="331" mass="37543">MIKKWLLVLSLAVVILPVQASLQEELYRVEAQATGDTQQDQQQAFELLVLRLTGEQASNTNPLVAKAKANINPYIQQFAYRDDAISVLFNEAKVNQLLMQAQLRLWGKQRPDIILWYANEQNFNRELLADSAQQDWLVKGREQAQVLGLPVRLPVMDLEDSMAVSVNDVWGGFDGSLYAASERYSVPLVLSFRQYPQGQNWQIQWRLLDSASQTQLDSGQVQAPLEEVSAEAMSAVSASLAERYGVVLGENADEAMLVSFANVTSMNKYVELERFLNQQPSVARVTLHNVKQDTFTFEVQLLSPWEDLKSSLDIAPRLQADETRTKYYYYQ</sequence>
<keyword evidence="3" id="KW-1185">Reference proteome</keyword>
<evidence type="ECO:0000256" key="1">
    <source>
        <dbReference type="SAM" id="SignalP"/>
    </source>
</evidence>
<proteinExistence type="predicted"/>
<comment type="caution">
    <text evidence="2">The sequence shown here is derived from an EMBL/GenBank/DDBJ whole genome shotgun (WGS) entry which is preliminary data.</text>
</comment>
<reference evidence="2 3" key="2">
    <citation type="submission" date="2023-12" db="EMBL/GenBank/DDBJ databases">
        <authorList>
            <consortium name="Cladostephus spongiosus"/>
            <person name="Lorente B."/>
            <person name="Cabral C."/>
            <person name="Frias J."/>
            <person name="Faria J."/>
            <person name="Toubarro D."/>
        </authorList>
    </citation>
    <scope>NUCLEOTIDE SEQUENCE [LARGE SCALE GENOMIC DNA]</scope>
    <source>
        <strain evidence="2 3">ZMCS4</strain>
    </source>
</reference>
<evidence type="ECO:0000313" key="2">
    <source>
        <dbReference type="EMBL" id="MEE1674097.1"/>
    </source>
</evidence>
<feature type="chain" id="PRO_5046394526" evidence="1">
    <location>
        <begin position="21"/>
        <end position="331"/>
    </location>
</feature>
<dbReference type="InterPro" id="IPR018642">
    <property type="entry name" value="DUF2066"/>
</dbReference>
<gene>
    <name evidence="2" type="ORF">SNR37_003529</name>
</gene>
<accession>A0ABU7G3Y4</accession>